<keyword evidence="3" id="KW-1185">Reference proteome</keyword>
<gene>
    <name evidence="2" type="ORF">GCM10009787_30620</name>
</gene>
<proteinExistence type="predicted"/>
<sequence length="133" mass="14433">MGDVPSLEDHDEQLALLCSQLPLLRRLHQGPVGAARRRVVERAVEAARAGEPVADHLAELGLLDDAADEDREPAGDTTRSSRPTAVADDGPHTVSGAHVCPRGVCARRERRRPDQQLPVCEVFDVALRFDAES</sequence>
<reference evidence="3" key="1">
    <citation type="journal article" date="2019" name="Int. J. Syst. Evol. Microbiol.">
        <title>The Global Catalogue of Microorganisms (GCM) 10K type strain sequencing project: providing services to taxonomists for standard genome sequencing and annotation.</title>
        <authorList>
            <consortium name="The Broad Institute Genomics Platform"/>
            <consortium name="The Broad Institute Genome Sequencing Center for Infectious Disease"/>
            <person name="Wu L."/>
            <person name="Ma J."/>
        </authorList>
    </citation>
    <scope>NUCLEOTIDE SEQUENCE [LARGE SCALE GENOMIC DNA]</scope>
    <source>
        <strain evidence="3">JCM 14924</strain>
    </source>
</reference>
<dbReference type="EMBL" id="BAAAOQ010000009">
    <property type="protein sequence ID" value="GAA2196421.1"/>
    <property type="molecule type" value="Genomic_DNA"/>
</dbReference>
<feature type="region of interest" description="Disordered" evidence="1">
    <location>
        <begin position="62"/>
        <end position="104"/>
    </location>
</feature>
<accession>A0ABP5N9Z2</accession>
<comment type="caution">
    <text evidence="2">The sequence shown here is derived from an EMBL/GenBank/DDBJ whole genome shotgun (WGS) entry which is preliminary data.</text>
</comment>
<name>A0ABP5N9Z2_9ACTN</name>
<evidence type="ECO:0000256" key="1">
    <source>
        <dbReference type="SAM" id="MobiDB-lite"/>
    </source>
</evidence>
<evidence type="ECO:0000313" key="2">
    <source>
        <dbReference type="EMBL" id="GAA2196421.1"/>
    </source>
</evidence>
<evidence type="ECO:0000313" key="3">
    <source>
        <dbReference type="Proteomes" id="UP001501391"/>
    </source>
</evidence>
<dbReference type="Proteomes" id="UP001501391">
    <property type="component" value="Unassembled WGS sequence"/>
</dbReference>
<protein>
    <submittedName>
        <fullName evidence="2">Uncharacterized protein</fullName>
    </submittedName>
</protein>
<organism evidence="2 3">
    <name type="scientific">Streptomyces bangladeshensis</name>
    <dbReference type="NCBI Taxonomy" id="295352"/>
    <lineage>
        <taxon>Bacteria</taxon>
        <taxon>Bacillati</taxon>
        <taxon>Actinomycetota</taxon>
        <taxon>Actinomycetes</taxon>
        <taxon>Kitasatosporales</taxon>
        <taxon>Streptomycetaceae</taxon>
        <taxon>Streptomyces</taxon>
    </lineage>
</organism>